<feature type="region of interest" description="Disordered" evidence="1">
    <location>
        <begin position="123"/>
        <end position="160"/>
    </location>
</feature>
<feature type="transmembrane region" description="Helical" evidence="2">
    <location>
        <begin position="46"/>
        <end position="66"/>
    </location>
</feature>
<protein>
    <submittedName>
        <fullName evidence="3">Uncharacterized protein</fullName>
    </submittedName>
</protein>
<keyword evidence="2" id="KW-0472">Membrane</keyword>
<evidence type="ECO:0000256" key="2">
    <source>
        <dbReference type="SAM" id="Phobius"/>
    </source>
</evidence>
<sequence>MLLYSFPVISGPICSLIIASLQITFSSLLIHGILKQKTRFMIPMMVMYLIQIILILILSLIIVGVFMYLNIWIVVIIFVALFSGIIFLETYFLLIIRAHYFDMKRTKGQIHMSLNDQGGFSAPHIEHPPPYSDASPPATYYPDSKPPATYYPDSKPPPNY</sequence>
<reference evidence="3" key="1">
    <citation type="submission" date="2023-10" db="EMBL/GenBank/DDBJ databases">
        <title>Genome assemblies of two species of porcelain crab, Petrolisthes cinctipes and Petrolisthes manimaculis (Anomura: Porcellanidae).</title>
        <authorList>
            <person name="Angst P."/>
        </authorList>
    </citation>
    <scope>NUCLEOTIDE SEQUENCE</scope>
    <source>
        <strain evidence="3">PB745_01</strain>
        <tissue evidence="3">Gill</tissue>
    </source>
</reference>
<gene>
    <name evidence="3" type="ORF">Pcinc_018255</name>
</gene>
<name>A0AAE1FMH1_PETCI</name>
<organism evidence="3 4">
    <name type="scientific">Petrolisthes cinctipes</name>
    <name type="common">Flat porcelain crab</name>
    <dbReference type="NCBI Taxonomy" id="88211"/>
    <lineage>
        <taxon>Eukaryota</taxon>
        <taxon>Metazoa</taxon>
        <taxon>Ecdysozoa</taxon>
        <taxon>Arthropoda</taxon>
        <taxon>Crustacea</taxon>
        <taxon>Multicrustacea</taxon>
        <taxon>Malacostraca</taxon>
        <taxon>Eumalacostraca</taxon>
        <taxon>Eucarida</taxon>
        <taxon>Decapoda</taxon>
        <taxon>Pleocyemata</taxon>
        <taxon>Anomura</taxon>
        <taxon>Galatheoidea</taxon>
        <taxon>Porcellanidae</taxon>
        <taxon>Petrolisthes</taxon>
    </lineage>
</organism>
<keyword evidence="4" id="KW-1185">Reference proteome</keyword>
<feature type="transmembrane region" description="Helical" evidence="2">
    <location>
        <begin position="72"/>
        <end position="96"/>
    </location>
</feature>
<keyword evidence="2" id="KW-1133">Transmembrane helix</keyword>
<keyword evidence="2" id="KW-0812">Transmembrane</keyword>
<dbReference type="EMBL" id="JAWQEG010001736">
    <property type="protein sequence ID" value="KAK3877002.1"/>
    <property type="molecule type" value="Genomic_DNA"/>
</dbReference>
<feature type="transmembrane region" description="Helical" evidence="2">
    <location>
        <begin position="6"/>
        <end position="34"/>
    </location>
</feature>
<accession>A0AAE1FMH1</accession>
<dbReference type="AlphaFoldDB" id="A0AAE1FMH1"/>
<evidence type="ECO:0000313" key="3">
    <source>
        <dbReference type="EMBL" id="KAK3877002.1"/>
    </source>
</evidence>
<dbReference type="Proteomes" id="UP001286313">
    <property type="component" value="Unassembled WGS sequence"/>
</dbReference>
<evidence type="ECO:0000313" key="4">
    <source>
        <dbReference type="Proteomes" id="UP001286313"/>
    </source>
</evidence>
<comment type="caution">
    <text evidence="3">The sequence shown here is derived from an EMBL/GenBank/DDBJ whole genome shotgun (WGS) entry which is preliminary data.</text>
</comment>
<evidence type="ECO:0000256" key="1">
    <source>
        <dbReference type="SAM" id="MobiDB-lite"/>
    </source>
</evidence>
<proteinExistence type="predicted"/>